<dbReference type="InterPro" id="IPR035906">
    <property type="entry name" value="MetI-like_sf"/>
</dbReference>
<feature type="transmembrane region" description="Helical" evidence="7">
    <location>
        <begin position="86"/>
        <end position="105"/>
    </location>
</feature>
<feature type="transmembrane region" description="Helical" evidence="7">
    <location>
        <begin position="167"/>
        <end position="192"/>
    </location>
</feature>
<dbReference type="CDD" id="cd06261">
    <property type="entry name" value="TM_PBP2"/>
    <property type="match status" value="1"/>
</dbReference>
<dbReference type="EMBL" id="CP113864">
    <property type="protein sequence ID" value="WAM31976.1"/>
    <property type="molecule type" value="Genomic_DNA"/>
</dbReference>
<reference evidence="9" key="1">
    <citation type="submission" date="2022-12" db="EMBL/GenBank/DDBJ databases">
        <authorList>
            <person name="Bing R.G."/>
            <person name="Willard D.J."/>
            <person name="Manesh M.J.H."/>
            <person name="Laemthong T."/>
            <person name="Crosby J.R."/>
            <person name="Kelly R.M."/>
        </authorList>
    </citation>
    <scope>NUCLEOTIDE SEQUENCE</scope>
    <source>
        <strain evidence="9">DSM 8991</strain>
    </source>
</reference>
<accession>A0ABY7BIT7</accession>
<feature type="domain" description="ABC transmembrane type-1" evidence="8">
    <location>
        <begin position="80"/>
        <end position="296"/>
    </location>
</feature>
<dbReference type="InterPro" id="IPR000515">
    <property type="entry name" value="MetI-like"/>
</dbReference>
<evidence type="ECO:0000256" key="4">
    <source>
        <dbReference type="ARBA" id="ARBA00022692"/>
    </source>
</evidence>
<evidence type="ECO:0000313" key="9">
    <source>
        <dbReference type="EMBL" id="WAM31976.1"/>
    </source>
</evidence>
<evidence type="ECO:0000256" key="6">
    <source>
        <dbReference type="ARBA" id="ARBA00023136"/>
    </source>
</evidence>
<evidence type="ECO:0000256" key="1">
    <source>
        <dbReference type="ARBA" id="ARBA00004651"/>
    </source>
</evidence>
<evidence type="ECO:0000256" key="5">
    <source>
        <dbReference type="ARBA" id="ARBA00022989"/>
    </source>
</evidence>
<keyword evidence="10" id="KW-1185">Reference proteome</keyword>
<dbReference type="RefSeq" id="WP_108720936.1">
    <property type="nucleotide sequence ID" value="NZ_CP113864.1"/>
</dbReference>
<organism evidence="9 10">
    <name type="scientific">Caldicellulosiruptor naganoensis</name>
    <dbReference type="NCBI Taxonomy" id="29324"/>
    <lineage>
        <taxon>Bacteria</taxon>
        <taxon>Bacillati</taxon>
        <taxon>Bacillota</taxon>
        <taxon>Bacillota incertae sedis</taxon>
        <taxon>Caldicellulosiruptorales</taxon>
        <taxon>Caldicellulosiruptoraceae</taxon>
        <taxon>Caldicellulosiruptor</taxon>
    </lineage>
</organism>
<keyword evidence="5 7" id="KW-1133">Transmembrane helix</keyword>
<keyword evidence="4 7" id="KW-0812">Transmembrane</keyword>
<evidence type="ECO:0000259" key="8">
    <source>
        <dbReference type="PROSITE" id="PS50928"/>
    </source>
</evidence>
<dbReference type="SUPFAM" id="SSF161098">
    <property type="entry name" value="MetI-like"/>
    <property type="match status" value="1"/>
</dbReference>
<keyword evidence="3" id="KW-1003">Cell membrane</keyword>
<dbReference type="PANTHER" id="PTHR30193:SF37">
    <property type="entry name" value="INNER MEMBRANE ABC TRANSPORTER PERMEASE PROTEIN YCJO"/>
    <property type="match status" value="1"/>
</dbReference>
<gene>
    <name evidence="9" type="ORF">OTJ99_000463</name>
</gene>
<keyword evidence="2 7" id="KW-0813">Transport</keyword>
<dbReference type="InterPro" id="IPR051393">
    <property type="entry name" value="ABC_transporter_permease"/>
</dbReference>
<name>A0ABY7BIT7_9FIRM</name>
<sequence>MLRRFLRINKTKDSGVSERFGIVLFLLPTIILIGVYIIYPIIMSFWLSLYEWDGISPTKQFVKFKNWVDLLNDSVFWHSLTNNIKIIILSLLIQIPLAILIAVIIDRGGKRFDIFKSLFYLPMLMSSVAIGVLFKYVYDPQFGLISAILNLLHLENLAKDWLGDPSIALYSVIAVICWQYIPFYMIFFIAAISNIPQELYEAAKIDGATQTQYFWKIEIPLLLPSIKTACILSLIGSLKYFDLIYVMTEGGPAGATELMATYMYKSAFASFKMGYGSTIASAMFIIITTAGIIAYFATRQKEA</sequence>
<keyword evidence="6 7" id="KW-0472">Membrane</keyword>
<comment type="similarity">
    <text evidence="7">Belongs to the binding-protein-dependent transport system permease family.</text>
</comment>
<evidence type="ECO:0000256" key="2">
    <source>
        <dbReference type="ARBA" id="ARBA00022448"/>
    </source>
</evidence>
<dbReference type="Pfam" id="PF00528">
    <property type="entry name" value="BPD_transp_1"/>
    <property type="match status" value="1"/>
</dbReference>
<evidence type="ECO:0000313" key="10">
    <source>
        <dbReference type="Proteomes" id="UP001164745"/>
    </source>
</evidence>
<comment type="subcellular location">
    <subcellularLocation>
        <location evidence="1 7">Cell membrane</location>
        <topology evidence="1 7">Multi-pass membrane protein</topology>
    </subcellularLocation>
</comment>
<protein>
    <submittedName>
        <fullName evidence="9">Sugar ABC transporter permease</fullName>
    </submittedName>
</protein>
<feature type="transmembrane region" description="Helical" evidence="7">
    <location>
        <begin position="213"/>
        <end position="235"/>
    </location>
</feature>
<evidence type="ECO:0000256" key="3">
    <source>
        <dbReference type="ARBA" id="ARBA00022475"/>
    </source>
</evidence>
<dbReference type="PROSITE" id="PS50928">
    <property type="entry name" value="ABC_TM1"/>
    <property type="match status" value="1"/>
</dbReference>
<feature type="transmembrane region" description="Helical" evidence="7">
    <location>
        <begin position="117"/>
        <end position="138"/>
    </location>
</feature>
<evidence type="ECO:0000256" key="7">
    <source>
        <dbReference type="RuleBase" id="RU363032"/>
    </source>
</evidence>
<proteinExistence type="inferred from homology"/>
<dbReference type="Proteomes" id="UP001164745">
    <property type="component" value="Chromosome"/>
</dbReference>
<dbReference type="PANTHER" id="PTHR30193">
    <property type="entry name" value="ABC TRANSPORTER PERMEASE PROTEIN"/>
    <property type="match status" value="1"/>
</dbReference>
<feature type="transmembrane region" description="Helical" evidence="7">
    <location>
        <begin position="20"/>
        <end position="42"/>
    </location>
</feature>
<feature type="transmembrane region" description="Helical" evidence="7">
    <location>
        <begin position="273"/>
        <end position="297"/>
    </location>
</feature>
<dbReference type="Gene3D" id="1.10.3720.10">
    <property type="entry name" value="MetI-like"/>
    <property type="match status" value="1"/>
</dbReference>